<protein>
    <submittedName>
        <fullName evidence="2">Uncharacterized protein</fullName>
    </submittedName>
</protein>
<evidence type="ECO:0000313" key="3">
    <source>
        <dbReference type="Proteomes" id="UP001458880"/>
    </source>
</evidence>
<organism evidence="2 3">
    <name type="scientific">Popillia japonica</name>
    <name type="common">Japanese beetle</name>
    <dbReference type="NCBI Taxonomy" id="7064"/>
    <lineage>
        <taxon>Eukaryota</taxon>
        <taxon>Metazoa</taxon>
        <taxon>Ecdysozoa</taxon>
        <taxon>Arthropoda</taxon>
        <taxon>Hexapoda</taxon>
        <taxon>Insecta</taxon>
        <taxon>Pterygota</taxon>
        <taxon>Neoptera</taxon>
        <taxon>Endopterygota</taxon>
        <taxon>Coleoptera</taxon>
        <taxon>Polyphaga</taxon>
        <taxon>Scarabaeiformia</taxon>
        <taxon>Scarabaeidae</taxon>
        <taxon>Rutelinae</taxon>
        <taxon>Popillia</taxon>
    </lineage>
</organism>
<dbReference type="EMBL" id="JASPKY010000195">
    <property type="protein sequence ID" value="KAK9721756.1"/>
    <property type="molecule type" value="Genomic_DNA"/>
</dbReference>
<sequence length="71" mass="8150">MQSKLQQIAVPKLHLPESIQVPDDRRPCQHCDRSEMQAQHEQKENGNKVPDQNVVQNMKVWVQDAAPVVHS</sequence>
<evidence type="ECO:0000313" key="2">
    <source>
        <dbReference type="EMBL" id="KAK9721756.1"/>
    </source>
</evidence>
<evidence type="ECO:0000256" key="1">
    <source>
        <dbReference type="SAM" id="MobiDB-lite"/>
    </source>
</evidence>
<gene>
    <name evidence="2" type="ORF">QE152_g20733</name>
</gene>
<dbReference type="AlphaFoldDB" id="A0AAW1KNU0"/>
<dbReference type="Proteomes" id="UP001458880">
    <property type="component" value="Unassembled WGS sequence"/>
</dbReference>
<reference evidence="2 3" key="1">
    <citation type="journal article" date="2024" name="BMC Genomics">
        <title>De novo assembly and annotation of Popillia japonica's genome with initial clues to its potential as an invasive pest.</title>
        <authorList>
            <person name="Cucini C."/>
            <person name="Boschi S."/>
            <person name="Funari R."/>
            <person name="Cardaioli E."/>
            <person name="Iannotti N."/>
            <person name="Marturano G."/>
            <person name="Paoli F."/>
            <person name="Bruttini M."/>
            <person name="Carapelli A."/>
            <person name="Frati F."/>
            <person name="Nardi F."/>
        </authorList>
    </citation>
    <scope>NUCLEOTIDE SEQUENCE [LARGE SCALE GENOMIC DNA]</scope>
    <source>
        <strain evidence="2">DMR45628</strain>
    </source>
</reference>
<comment type="caution">
    <text evidence="2">The sequence shown here is derived from an EMBL/GenBank/DDBJ whole genome shotgun (WGS) entry which is preliminary data.</text>
</comment>
<name>A0AAW1KNU0_POPJA</name>
<feature type="compositionally biased region" description="Basic and acidic residues" evidence="1">
    <location>
        <begin position="22"/>
        <end position="46"/>
    </location>
</feature>
<feature type="region of interest" description="Disordered" evidence="1">
    <location>
        <begin position="20"/>
        <end position="52"/>
    </location>
</feature>
<accession>A0AAW1KNU0</accession>
<keyword evidence="3" id="KW-1185">Reference proteome</keyword>
<proteinExistence type="predicted"/>